<organism evidence="2 3">
    <name type="scientific">Seminavis robusta</name>
    <dbReference type="NCBI Taxonomy" id="568900"/>
    <lineage>
        <taxon>Eukaryota</taxon>
        <taxon>Sar</taxon>
        <taxon>Stramenopiles</taxon>
        <taxon>Ochrophyta</taxon>
        <taxon>Bacillariophyta</taxon>
        <taxon>Bacillariophyceae</taxon>
        <taxon>Bacillariophycidae</taxon>
        <taxon>Naviculales</taxon>
        <taxon>Naviculaceae</taxon>
        <taxon>Seminavis</taxon>
    </lineage>
</organism>
<comment type="caution">
    <text evidence="2">The sequence shown here is derived from an EMBL/GenBank/DDBJ whole genome shotgun (WGS) entry which is preliminary data.</text>
</comment>
<accession>A0A9N8EMV1</accession>
<keyword evidence="3" id="KW-1185">Reference proteome</keyword>
<protein>
    <submittedName>
        <fullName evidence="2">Uncharacterized protein</fullName>
    </submittedName>
</protein>
<reference evidence="2" key="1">
    <citation type="submission" date="2020-06" db="EMBL/GenBank/DDBJ databases">
        <authorList>
            <consortium name="Plant Systems Biology data submission"/>
        </authorList>
    </citation>
    <scope>NUCLEOTIDE SEQUENCE</scope>
    <source>
        <strain evidence="2">D6</strain>
    </source>
</reference>
<name>A0A9N8EMV1_9STRA</name>
<feature type="region of interest" description="Disordered" evidence="1">
    <location>
        <begin position="25"/>
        <end position="116"/>
    </location>
</feature>
<gene>
    <name evidence="2" type="ORF">SEMRO_1251_G256200.1</name>
</gene>
<dbReference type="Proteomes" id="UP001153069">
    <property type="component" value="Unassembled WGS sequence"/>
</dbReference>
<evidence type="ECO:0000313" key="3">
    <source>
        <dbReference type="Proteomes" id="UP001153069"/>
    </source>
</evidence>
<dbReference type="EMBL" id="CAICTM010001249">
    <property type="protein sequence ID" value="CAB9521939.1"/>
    <property type="molecule type" value="Genomic_DNA"/>
</dbReference>
<sequence length="116" mass="12158">MELDETDSDDGVINVLDEMEAILERHAGGKTSDTLCNDGRNDSGTHFPPRTPFVERGTGSSNPSPADSTSSGTSSNICSTVASGVPPNQQVETPQRLRKDLDGLSLAQTGPVEKTG</sequence>
<evidence type="ECO:0000313" key="2">
    <source>
        <dbReference type="EMBL" id="CAB9521939.1"/>
    </source>
</evidence>
<dbReference type="AlphaFoldDB" id="A0A9N8EMV1"/>
<proteinExistence type="predicted"/>
<evidence type="ECO:0000256" key="1">
    <source>
        <dbReference type="SAM" id="MobiDB-lite"/>
    </source>
</evidence>
<feature type="compositionally biased region" description="Low complexity" evidence="1">
    <location>
        <begin position="60"/>
        <end position="80"/>
    </location>
</feature>